<gene>
    <name evidence="2" type="ORF">GCM10009733_105940</name>
</gene>
<dbReference type="InterPro" id="IPR001584">
    <property type="entry name" value="Integrase_cat-core"/>
</dbReference>
<accession>A0ABN2HSQ9</accession>
<dbReference type="Gene3D" id="3.30.420.10">
    <property type="entry name" value="Ribonuclease H-like superfamily/Ribonuclease H"/>
    <property type="match status" value="1"/>
</dbReference>
<dbReference type="Pfam" id="PF13683">
    <property type="entry name" value="rve_3"/>
    <property type="match status" value="1"/>
</dbReference>
<dbReference type="InterPro" id="IPR050900">
    <property type="entry name" value="Transposase_IS3/IS150/IS904"/>
</dbReference>
<organism evidence="2 3">
    <name type="scientific">Nonomuraea maheshkhaliensis</name>
    <dbReference type="NCBI Taxonomy" id="419590"/>
    <lineage>
        <taxon>Bacteria</taxon>
        <taxon>Bacillati</taxon>
        <taxon>Actinomycetota</taxon>
        <taxon>Actinomycetes</taxon>
        <taxon>Streptosporangiales</taxon>
        <taxon>Streptosporangiaceae</taxon>
        <taxon>Nonomuraea</taxon>
    </lineage>
</organism>
<dbReference type="InterPro" id="IPR036397">
    <property type="entry name" value="RNaseH_sf"/>
</dbReference>
<proteinExistence type="predicted"/>
<comment type="caution">
    <text evidence="2">The sequence shown here is derived from an EMBL/GenBank/DDBJ whole genome shotgun (WGS) entry which is preliminary data.</text>
</comment>
<evidence type="ECO:0000313" key="3">
    <source>
        <dbReference type="Proteomes" id="UP001500064"/>
    </source>
</evidence>
<dbReference type="SUPFAM" id="SSF53098">
    <property type="entry name" value="Ribonuclease H-like"/>
    <property type="match status" value="1"/>
</dbReference>
<feature type="domain" description="Integrase catalytic" evidence="1">
    <location>
        <begin position="1"/>
        <end position="62"/>
    </location>
</feature>
<sequence length="77" mass="8627">MGAVGSSADNAAAESFNATLKRETLQGAKRWSSPREARLAVFQWITRYNTRRRHSALGYLSPIDYEQQTVDRVLLAA</sequence>
<keyword evidence="3" id="KW-1185">Reference proteome</keyword>
<dbReference type="PANTHER" id="PTHR46889:SF4">
    <property type="entry name" value="TRANSPOSASE INSO FOR INSERTION SEQUENCE ELEMENT IS911B-RELATED"/>
    <property type="match status" value="1"/>
</dbReference>
<dbReference type="PANTHER" id="PTHR46889">
    <property type="entry name" value="TRANSPOSASE INSF FOR INSERTION SEQUENCE IS3B-RELATED"/>
    <property type="match status" value="1"/>
</dbReference>
<dbReference type="Proteomes" id="UP001500064">
    <property type="component" value="Unassembled WGS sequence"/>
</dbReference>
<dbReference type="InterPro" id="IPR012337">
    <property type="entry name" value="RNaseH-like_sf"/>
</dbReference>
<reference evidence="2 3" key="1">
    <citation type="journal article" date="2019" name="Int. J. Syst. Evol. Microbiol.">
        <title>The Global Catalogue of Microorganisms (GCM) 10K type strain sequencing project: providing services to taxonomists for standard genome sequencing and annotation.</title>
        <authorList>
            <consortium name="The Broad Institute Genomics Platform"/>
            <consortium name="The Broad Institute Genome Sequencing Center for Infectious Disease"/>
            <person name="Wu L."/>
            <person name="Ma J."/>
        </authorList>
    </citation>
    <scope>NUCLEOTIDE SEQUENCE [LARGE SCALE GENOMIC DNA]</scope>
    <source>
        <strain evidence="2 3">JCM 13929</strain>
    </source>
</reference>
<evidence type="ECO:0000313" key="2">
    <source>
        <dbReference type="EMBL" id="GAA1692761.1"/>
    </source>
</evidence>
<evidence type="ECO:0000259" key="1">
    <source>
        <dbReference type="Pfam" id="PF13683"/>
    </source>
</evidence>
<dbReference type="EMBL" id="BAAAMU010000188">
    <property type="protein sequence ID" value="GAA1692761.1"/>
    <property type="molecule type" value="Genomic_DNA"/>
</dbReference>
<name>A0ABN2HSQ9_9ACTN</name>
<protein>
    <recommendedName>
        <fullName evidence="1">Integrase catalytic domain-containing protein</fullName>
    </recommendedName>
</protein>